<dbReference type="InterPro" id="IPR000086">
    <property type="entry name" value="NUDIX_hydrolase_dom"/>
</dbReference>
<dbReference type="RefSeq" id="WP_160646279.1">
    <property type="nucleotide sequence ID" value="NZ_SIJB01000025.1"/>
</dbReference>
<dbReference type="GO" id="GO:0006754">
    <property type="term" value="P:ATP biosynthetic process"/>
    <property type="evidence" value="ECO:0007669"/>
    <property type="project" value="TreeGrafter"/>
</dbReference>
<dbReference type="Gene3D" id="3.90.79.10">
    <property type="entry name" value="Nucleoside Triphosphate Pyrophosphohydrolase"/>
    <property type="match status" value="1"/>
</dbReference>
<gene>
    <name evidence="3" type="ORF">ERL59_10915</name>
</gene>
<proteinExistence type="predicted"/>
<dbReference type="PROSITE" id="PS00893">
    <property type="entry name" value="NUDIX_BOX"/>
    <property type="match status" value="1"/>
</dbReference>
<keyword evidence="1" id="KW-0378">Hydrolase</keyword>
<dbReference type="PANTHER" id="PTHR21340">
    <property type="entry name" value="DIADENOSINE 5,5-P1,P4-TETRAPHOSPHATE PYROPHOSPHOHYDROLASE MUTT"/>
    <property type="match status" value="1"/>
</dbReference>
<evidence type="ECO:0000313" key="3">
    <source>
        <dbReference type="EMBL" id="NBI29469.1"/>
    </source>
</evidence>
<dbReference type="PANTHER" id="PTHR21340:SF0">
    <property type="entry name" value="BIS(5'-NUCLEOSYL)-TETRAPHOSPHATASE [ASYMMETRICAL]"/>
    <property type="match status" value="1"/>
</dbReference>
<sequence>MREVSAGGVVYKYENGKLLIQMIQDRFGIMTLAKGKMEHGEIIEQTALREIEEETGMKGIIKEADPLMVVNYQYDSPQLGIVDKEVHYFLIEAKEGVLQAQVEEISGVEWLTPEEAWHKQIHNGYDNNNDVLQRALLKLGYEVQENE</sequence>
<accession>A0A6N9Q3Q7</accession>
<dbReference type="InterPro" id="IPR015797">
    <property type="entry name" value="NUDIX_hydrolase-like_dom_sf"/>
</dbReference>
<feature type="domain" description="Nudix hydrolase" evidence="2">
    <location>
        <begin position="1"/>
        <end position="138"/>
    </location>
</feature>
<organism evidence="3 4">
    <name type="scientific">Chengkuizengella marina</name>
    <dbReference type="NCBI Taxonomy" id="2507566"/>
    <lineage>
        <taxon>Bacteria</taxon>
        <taxon>Bacillati</taxon>
        <taxon>Bacillota</taxon>
        <taxon>Bacilli</taxon>
        <taxon>Bacillales</taxon>
        <taxon>Paenibacillaceae</taxon>
        <taxon>Chengkuizengella</taxon>
    </lineage>
</organism>
<protein>
    <submittedName>
        <fullName evidence="3">NUDIX domain-containing protein</fullName>
    </submittedName>
</protein>
<dbReference type="CDD" id="cd03673">
    <property type="entry name" value="NUDIX_Ap6A_hydrolase"/>
    <property type="match status" value="1"/>
</dbReference>
<dbReference type="InterPro" id="IPR020084">
    <property type="entry name" value="NUDIX_hydrolase_CS"/>
</dbReference>
<dbReference type="InterPro" id="IPR051325">
    <property type="entry name" value="Nudix_hydrolase_domain"/>
</dbReference>
<dbReference type="SUPFAM" id="SSF55811">
    <property type="entry name" value="Nudix"/>
    <property type="match status" value="1"/>
</dbReference>
<dbReference type="PROSITE" id="PS51462">
    <property type="entry name" value="NUDIX"/>
    <property type="match status" value="1"/>
</dbReference>
<dbReference type="GO" id="GO:0006167">
    <property type="term" value="P:AMP biosynthetic process"/>
    <property type="evidence" value="ECO:0007669"/>
    <property type="project" value="TreeGrafter"/>
</dbReference>
<dbReference type="Pfam" id="PF00293">
    <property type="entry name" value="NUDIX"/>
    <property type="match status" value="1"/>
</dbReference>
<dbReference type="OrthoDB" id="9816289at2"/>
<dbReference type="AlphaFoldDB" id="A0A6N9Q3Q7"/>
<evidence type="ECO:0000313" key="4">
    <source>
        <dbReference type="Proteomes" id="UP000448943"/>
    </source>
</evidence>
<dbReference type="GO" id="GO:0004081">
    <property type="term" value="F:bis(5'-nucleosyl)-tetraphosphatase (asymmetrical) activity"/>
    <property type="evidence" value="ECO:0007669"/>
    <property type="project" value="TreeGrafter"/>
</dbReference>
<reference evidence="3 4" key="1">
    <citation type="submission" date="2019-01" db="EMBL/GenBank/DDBJ databases">
        <title>Chengkuizengella sp. nov., isolated from deep-sea sediment of East Pacific Ocean.</title>
        <authorList>
            <person name="Yang J."/>
            <person name="Lai Q."/>
            <person name="Shao Z."/>
        </authorList>
    </citation>
    <scope>NUCLEOTIDE SEQUENCE [LARGE SCALE GENOMIC DNA]</scope>
    <source>
        <strain evidence="3 4">YPA3-1-1</strain>
    </source>
</reference>
<dbReference type="EMBL" id="SIJB01000025">
    <property type="protein sequence ID" value="NBI29469.1"/>
    <property type="molecule type" value="Genomic_DNA"/>
</dbReference>
<comment type="caution">
    <text evidence="3">The sequence shown here is derived from an EMBL/GenBank/DDBJ whole genome shotgun (WGS) entry which is preliminary data.</text>
</comment>
<name>A0A6N9Q3Q7_9BACL</name>
<evidence type="ECO:0000256" key="1">
    <source>
        <dbReference type="ARBA" id="ARBA00022801"/>
    </source>
</evidence>
<dbReference type="Proteomes" id="UP000448943">
    <property type="component" value="Unassembled WGS sequence"/>
</dbReference>
<evidence type="ECO:0000259" key="2">
    <source>
        <dbReference type="PROSITE" id="PS51462"/>
    </source>
</evidence>
<keyword evidence="4" id="KW-1185">Reference proteome</keyword>